<sequence length="24" mass="2657">MVHPTGHLCVVFISDGTAVIVFWQ</sequence>
<accession>A0A0E9RRC0</accession>
<protein>
    <submittedName>
        <fullName evidence="1">Uncharacterized protein</fullName>
    </submittedName>
</protein>
<dbReference type="AlphaFoldDB" id="A0A0E9RRC0"/>
<dbReference type="EMBL" id="GBXM01077215">
    <property type="protein sequence ID" value="JAH31362.1"/>
    <property type="molecule type" value="Transcribed_RNA"/>
</dbReference>
<reference evidence="1" key="2">
    <citation type="journal article" date="2015" name="Fish Shellfish Immunol.">
        <title>Early steps in the European eel (Anguilla anguilla)-Vibrio vulnificus interaction in the gills: Role of the RtxA13 toxin.</title>
        <authorList>
            <person name="Callol A."/>
            <person name="Pajuelo D."/>
            <person name="Ebbesson L."/>
            <person name="Teles M."/>
            <person name="MacKenzie S."/>
            <person name="Amaro C."/>
        </authorList>
    </citation>
    <scope>NUCLEOTIDE SEQUENCE</scope>
</reference>
<organism evidence="1">
    <name type="scientific">Anguilla anguilla</name>
    <name type="common">European freshwater eel</name>
    <name type="synonym">Muraena anguilla</name>
    <dbReference type="NCBI Taxonomy" id="7936"/>
    <lineage>
        <taxon>Eukaryota</taxon>
        <taxon>Metazoa</taxon>
        <taxon>Chordata</taxon>
        <taxon>Craniata</taxon>
        <taxon>Vertebrata</taxon>
        <taxon>Euteleostomi</taxon>
        <taxon>Actinopterygii</taxon>
        <taxon>Neopterygii</taxon>
        <taxon>Teleostei</taxon>
        <taxon>Anguilliformes</taxon>
        <taxon>Anguillidae</taxon>
        <taxon>Anguilla</taxon>
    </lineage>
</organism>
<proteinExistence type="predicted"/>
<reference evidence="1" key="1">
    <citation type="submission" date="2014-11" db="EMBL/GenBank/DDBJ databases">
        <authorList>
            <person name="Amaro Gonzalez C."/>
        </authorList>
    </citation>
    <scope>NUCLEOTIDE SEQUENCE</scope>
</reference>
<name>A0A0E9RRC0_ANGAN</name>
<evidence type="ECO:0000313" key="1">
    <source>
        <dbReference type="EMBL" id="JAH31362.1"/>
    </source>
</evidence>